<evidence type="ECO:0000313" key="1">
    <source>
        <dbReference type="EMBL" id="KAK8882080.1"/>
    </source>
</evidence>
<dbReference type="EMBL" id="JAPFFF010000009">
    <property type="protein sequence ID" value="KAK8882080.1"/>
    <property type="molecule type" value="Genomic_DNA"/>
</dbReference>
<evidence type="ECO:0000313" key="2">
    <source>
        <dbReference type="Proteomes" id="UP001470230"/>
    </source>
</evidence>
<gene>
    <name evidence="1" type="ORF">M9Y10_044720</name>
</gene>
<reference evidence="1 2" key="1">
    <citation type="submission" date="2024-04" db="EMBL/GenBank/DDBJ databases">
        <title>Tritrichomonas musculus Genome.</title>
        <authorList>
            <person name="Alves-Ferreira E."/>
            <person name="Grigg M."/>
            <person name="Lorenzi H."/>
            <person name="Galac M."/>
        </authorList>
    </citation>
    <scope>NUCLEOTIDE SEQUENCE [LARGE SCALE GENOMIC DNA]</scope>
    <source>
        <strain evidence="1 2">EAF2021</strain>
    </source>
</reference>
<comment type="caution">
    <text evidence="1">The sequence shown here is derived from an EMBL/GenBank/DDBJ whole genome shotgun (WGS) entry which is preliminary data.</text>
</comment>
<protein>
    <submittedName>
        <fullName evidence="1">Uncharacterized protein</fullName>
    </submittedName>
</protein>
<accession>A0ABR2JW42</accession>
<dbReference type="Proteomes" id="UP001470230">
    <property type="component" value="Unassembled WGS sequence"/>
</dbReference>
<sequence>MIAQVMPKNRIFNTSNEARVSVAIGRKNNPMFDSELIQRICLNALSSVVLNEIKKDEEN</sequence>
<name>A0ABR2JW42_9EUKA</name>
<proteinExistence type="predicted"/>
<organism evidence="1 2">
    <name type="scientific">Tritrichomonas musculus</name>
    <dbReference type="NCBI Taxonomy" id="1915356"/>
    <lineage>
        <taxon>Eukaryota</taxon>
        <taxon>Metamonada</taxon>
        <taxon>Parabasalia</taxon>
        <taxon>Tritrichomonadida</taxon>
        <taxon>Tritrichomonadidae</taxon>
        <taxon>Tritrichomonas</taxon>
    </lineage>
</organism>
<keyword evidence="2" id="KW-1185">Reference proteome</keyword>